<reference evidence="1" key="1">
    <citation type="submission" date="2021-02" db="EMBL/GenBank/DDBJ databases">
        <authorList>
            <person name="Dougan E. K."/>
            <person name="Rhodes N."/>
            <person name="Thang M."/>
            <person name="Chan C."/>
        </authorList>
    </citation>
    <scope>NUCLEOTIDE SEQUENCE</scope>
</reference>
<proteinExistence type="predicted"/>
<dbReference type="EMBL" id="CAJNJA010075475">
    <property type="protein sequence ID" value="CAE7915070.1"/>
    <property type="molecule type" value="Genomic_DNA"/>
</dbReference>
<feature type="non-terminal residue" evidence="1">
    <location>
        <position position="175"/>
    </location>
</feature>
<dbReference type="OrthoDB" id="10430345at2759"/>
<name>A0A813BSA2_9DINO</name>
<accession>A0A813BSA2</accession>
<evidence type="ECO:0000313" key="1">
    <source>
        <dbReference type="EMBL" id="CAE7915070.1"/>
    </source>
</evidence>
<keyword evidence="2" id="KW-1185">Reference proteome</keyword>
<gene>
    <name evidence="1" type="ORF">SNEC2469_LOCUS31329</name>
</gene>
<evidence type="ECO:0000313" key="2">
    <source>
        <dbReference type="Proteomes" id="UP000601435"/>
    </source>
</evidence>
<protein>
    <submittedName>
        <fullName evidence="1">Uncharacterized protein</fullName>
    </submittedName>
</protein>
<dbReference type="Proteomes" id="UP000601435">
    <property type="component" value="Unassembled WGS sequence"/>
</dbReference>
<dbReference type="AlphaFoldDB" id="A0A813BSA2"/>
<organism evidence="1 2">
    <name type="scientific">Symbiodinium necroappetens</name>
    <dbReference type="NCBI Taxonomy" id="1628268"/>
    <lineage>
        <taxon>Eukaryota</taxon>
        <taxon>Sar</taxon>
        <taxon>Alveolata</taxon>
        <taxon>Dinophyceae</taxon>
        <taxon>Suessiales</taxon>
        <taxon>Symbiodiniaceae</taxon>
        <taxon>Symbiodinium</taxon>
    </lineage>
</organism>
<comment type="caution">
    <text evidence="1">The sequence shown here is derived from an EMBL/GenBank/DDBJ whole genome shotgun (WGS) entry which is preliminary data.</text>
</comment>
<sequence length="175" mass="19203">AVRGRHSTESMQQDSRFALLDACFCPFRVSEEWLHTGDLVLLKVYLRDSEGYVEAATNTQVEGVDDFHTGTVDVRDFIFVVVEQLSHHRPTPDSPRTANSGPIDPGPAVYALQLRSLEERAKMEAVDGASKGSQLEVSGSSGLGGFYALSYRSQLRTFRILANTASESPFPHSPS</sequence>